<comment type="similarity">
    <text evidence="1 10">Belongs to the succinate/malate CoA ligase beta subunit family.</text>
</comment>
<dbReference type="OrthoDB" id="9802602at2"/>
<dbReference type="InterPro" id="IPR017866">
    <property type="entry name" value="Succ-CoA_synthase_bsu_CS"/>
</dbReference>
<dbReference type="NCBIfam" id="TIGR01016">
    <property type="entry name" value="sucCoAbeta"/>
    <property type="match status" value="1"/>
</dbReference>
<dbReference type="Pfam" id="PF00549">
    <property type="entry name" value="Ligase_CoA"/>
    <property type="match status" value="1"/>
</dbReference>
<feature type="binding site" evidence="10">
    <location>
        <position position="221"/>
    </location>
    <ligand>
        <name>Mg(2+)</name>
        <dbReference type="ChEBI" id="CHEBI:18420"/>
    </ligand>
</feature>
<evidence type="ECO:0000256" key="7">
    <source>
        <dbReference type="ARBA" id="ARBA00022842"/>
    </source>
</evidence>
<evidence type="ECO:0000256" key="6">
    <source>
        <dbReference type="ARBA" id="ARBA00022840"/>
    </source>
</evidence>
<evidence type="ECO:0000313" key="12">
    <source>
        <dbReference type="EMBL" id="AQS84765.1"/>
    </source>
</evidence>
<dbReference type="Proteomes" id="UP000188937">
    <property type="component" value="Chromosome"/>
</dbReference>
<dbReference type="FunFam" id="3.40.50.261:FF:000001">
    <property type="entry name" value="Succinate--CoA ligase [ADP-forming] subunit beta"/>
    <property type="match status" value="1"/>
</dbReference>
<keyword evidence="13" id="KW-1185">Reference proteome</keyword>
<dbReference type="InterPro" id="IPR005811">
    <property type="entry name" value="SUCC_ACL_C"/>
</dbReference>
<feature type="binding site" evidence="10">
    <location>
        <begin position="53"/>
        <end position="55"/>
    </location>
    <ligand>
        <name>ATP</name>
        <dbReference type="ChEBI" id="CHEBI:30616"/>
    </ligand>
</feature>
<dbReference type="Gene3D" id="3.40.50.261">
    <property type="entry name" value="Succinyl-CoA synthetase domains"/>
    <property type="match status" value="1"/>
</dbReference>
<gene>
    <name evidence="10 12" type="primary">sucC</name>
    <name evidence="12" type="ORF">A0U92_08205</name>
</gene>
<evidence type="ECO:0000256" key="9">
    <source>
        <dbReference type="ARBA" id="ARBA00060690"/>
    </source>
</evidence>
<proteinExistence type="inferred from homology"/>
<dbReference type="KEGG" id="aace:A0U92_08205"/>
<evidence type="ECO:0000313" key="13">
    <source>
        <dbReference type="Proteomes" id="UP000188937"/>
    </source>
</evidence>
<dbReference type="AlphaFoldDB" id="A0A1U9KG31"/>
<dbReference type="PANTHER" id="PTHR11815:SF10">
    <property type="entry name" value="SUCCINATE--COA LIGASE [GDP-FORMING] SUBUNIT BETA, MITOCHONDRIAL"/>
    <property type="match status" value="1"/>
</dbReference>
<dbReference type="EC" id="6.2.1.5" evidence="10"/>
<comment type="catalytic activity">
    <reaction evidence="10">
        <text>GTP + succinate + CoA = succinyl-CoA + GDP + phosphate</text>
        <dbReference type="Rhea" id="RHEA:22120"/>
        <dbReference type="ChEBI" id="CHEBI:30031"/>
        <dbReference type="ChEBI" id="CHEBI:37565"/>
        <dbReference type="ChEBI" id="CHEBI:43474"/>
        <dbReference type="ChEBI" id="CHEBI:57287"/>
        <dbReference type="ChEBI" id="CHEBI:57292"/>
        <dbReference type="ChEBI" id="CHEBI:58189"/>
    </reaction>
</comment>
<dbReference type="GO" id="GO:0004776">
    <property type="term" value="F:succinate-CoA ligase (GDP-forming) activity"/>
    <property type="evidence" value="ECO:0007669"/>
    <property type="project" value="RHEA"/>
</dbReference>
<dbReference type="FunFam" id="3.30.470.20:FF:000002">
    <property type="entry name" value="Succinate--CoA ligase [ADP-forming] subunit beta"/>
    <property type="match status" value="1"/>
</dbReference>
<dbReference type="GO" id="GO:0006099">
    <property type="term" value="P:tricarboxylic acid cycle"/>
    <property type="evidence" value="ECO:0007669"/>
    <property type="project" value="UniProtKB-UniRule"/>
</dbReference>
<dbReference type="FunFam" id="3.30.1490.20:FF:000002">
    <property type="entry name" value="Succinate--CoA ligase [ADP-forming] subunit beta"/>
    <property type="match status" value="1"/>
</dbReference>
<comment type="pathway">
    <text evidence="9">One-carbon metabolism; formaldehyde assimilation via serine pathway.</text>
</comment>
<sequence length="399" mass="43047">MNIHEYQAKELLRSYGVPTPRGVLIHSPEEARQAVRSLGTPICAVKAQIHAGGRGAGHFKDHPEIRGVRLVRNADEAKDAAYQMLNKTLITRQTGPAGRVVHKLYVEAGCAIERELYLSMLIDRSARKIMIVASQAGGMSIEDVAEKTPEKIQKIWIDPELGLGDYQARVLATGLALQGPQINEFATIIRSAYSAFTSLDTSMIEMNPLVVTKEGGLMALDAKMAFDDNGLFRHPQIAELRDPNEEDPREQEAARFGLSYVSLDGTIGCMVNGAGLAMATMDIIHEEGEAPANFLDVGGGASREKVGAAFRILLSDQKIEGVLVNIFGGIMRCDLIAGAVIDACKEEGLKVPLVIRLAGTLVEEGLSMIRQSGLNITIATDLGDAARKIVAEVHARRAA</sequence>
<keyword evidence="7 10" id="KW-0460">Magnesium</keyword>
<feature type="binding site" evidence="10">
    <location>
        <position position="207"/>
    </location>
    <ligand>
        <name>Mg(2+)</name>
        <dbReference type="ChEBI" id="CHEBI:18420"/>
    </ligand>
</feature>
<dbReference type="GO" id="GO:0000287">
    <property type="term" value="F:magnesium ion binding"/>
    <property type="evidence" value="ECO:0007669"/>
    <property type="project" value="UniProtKB-UniRule"/>
</dbReference>
<dbReference type="PROSITE" id="PS50975">
    <property type="entry name" value="ATP_GRASP"/>
    <property type="match status" value="1"/>
</dbReference>
<dbReference type="EMBL" id="CP014692">
    <property type="protein sequence ID" value="AQS84765.1"/>
    <property type="molecule type" value="Genomic_DNA"/>
</dbReference>
<evidence type="ECO:0000256" key="8">
    <source>
        <dbReference type="ARBA" id="ARBA00052241"/>
    </source>
</evidence>
<dbReference type="PIRSF" id="PIRSF001554">
    <property type="entry name" value="SucCS_beta"/>
    <property type="match status" value="1"/>
</dbReference>
<dbReference type="PANTHER" id="PTHR11815">
    <property type="entry name" value="SUCCINYL-COA SYNTHETASE BETA CHAIN"/>
    <property type="match status" value="1"/>
</dbReference>
<comment type="subunit">
    <text evidence="10">Heterotetramer of two alpha and two beta subunits.</text>
</comment>
<comment type="catalytic activity">
    <reaction evidence="10">
        <text>succinate + ATP + CoA = succinyl-CoA + ADP + phosphate</text>
        <dbReference type="Rhea" id="RHEA:17661"/>
        <dbReference type="ChEBI" id="CHEBI:30031"/>
        <dbReference type="ChEBI" id="CHEBI:30616"/>
        <dbReference type="ChEBI" id="CHEBI:43474"/>
        <dbReference type="ChEBI" id="CHEBI:57287"/>
        <dbReference type="ChEBI" id="CHEBI:57292"/>
        <dbReference type="ChEBI" id="CHEBI:456216"/>
        <dbReference type="EC" id="6.2.1.5"/>
    </reaction>
</comment>
<evidence type="ECO:0000256" key="4">
    <source>
        <dbReference type="ARBA" id="ARBA00022723"/>
    </source>
</evidence>
<evidence type="ECO:0000259" key="11">
    <source>
        <dbReference type="PROSITE" id="PS50975"/>
    </source>
</evidence>
<reference evidence="12 13" key="1">
    <citation type="submission" date="2016-03" db="EMBL/GenBank/DDBJ databases">
        <title>Acetic acid bacteria sequencing.</title>
        <authorList>
            <person name="Brandt J."/>
            <person name="Jakob F."/>
            <person name="Vogel R.F."/>
        </authorList>
    </citation>
    <scope>NUCLEOTIDE SEQUENCE [LARGE SCALE GENOMIC DNA]</scope>
    <source>
        <strain evidence="12 13">TMW2.1153</strain>
    </source>
</reference>
<feature type="binding site" evidence="10">
    <location>
        <begin position="329"/>
        <end position="331"/>
    </location>
    <ligand>
        <name>substrate</name>
        <note>ligand shared with subunit alpha</note>
    </ligand>
</feature>
<feature type="binding site" evidence="10">
    <location>
        <position position="272"/>
    </location>
    <ligand>
        <name>substrate</name>
        <note>ligand shared with subunit alpha</note>
    </ligand>
</feature>
<dbReference type="InterPro" id="IPR005809">
    <property type="entry name" value="Succ_CoA_ligase-like_bsu"/>
</dbReference>
<dbReference type="GO" id="GO:0004775">
    <property type="term" value="F:succinate-CoA ligase (ADP-forming) activity"/>
    <property type="evidence" value="ECO:0007669"/>
    <property type="project" value="UniProtKB-UniRule"/>
</dbReference>
<evidence type="ECO:0000256" key="10">
    <source>
        <dbReference type="HAMAP-Rule" id="MF_00558"/>
    </source>
</evidence>
<evidence type="ECO:0000256" key="5">
    <source>
        <dbReference type="ARBA" id="ARBA00022741"/>
    </source>
</evidence>
<dbReference type="eggNOG" id="COG0045">
    <property type="taxonomic scope" value="Bacteria"/>
</dbReference>
<dbReference type="SUPFAM" id="SSF56059">
    <property type="entry name" value="Glutathione synthetase ATP-binding domain-like"/>
    <property type="match status" value="1"/>
</dbReference>
<keyword evidence="4 10" id="KW-0479">Metal-binding</keyword>
<dbReference type="InterPro" id="IPR013650">
    <property type="entry name" value="ATP-grasp_succ-CoA_synth-type"/>
</dbReference>
<comment type="pathway">
    <text evidence="10">Carbohydrate metabolism; tricarboxylic acid cycle; succinate from succinyl-CoA (ligase route): step 1/1.</text>
</comment>
<dbReference type="GO" id="GO:0005829">
    <property type="term" value="C:cytosol"/>
    <property type="evidence" value="ECO:0007669"/>
    <property type="project" value="TreeGrafter"/>
</dbReference>
<feature type="binding site" evidence="10">
    <location>
        <position position="110"/>
    </location>
    <ligand>
        <name>ATP</name>
        <dbReference type="ChEBI" id="CHEBI:30616"/>
    </ligand>
</feature>
<name>A0A1U9KG31_ACEAC</name>
<dbReference type="SUPFAM" id="SSF52210">
    <property type="entry name" value="Succinyl-CoA synthetase domains"/>
    <property type="match status" value="1"/>
</dbReference>
<dbReference type="HAMAP" id="MF_00558">
    <property type="entry name" value="Succ_CoA_beta"/>
    <property type="match status" value="1"/>
</dbReference>
<dbReference type="GO" id="GO:0006104">
    <property type="term" value="P:succinyl-CoA metabolic process"/>
    <property type="evidence" value="ECO:0007669"/>
    <property type="project" value="TreeGrafter"/>
</dbReference>
<feature type="domain" description="ATP-grasp" evidence="11">
    <location>
        <begin position="9"/>
        <end position="212"/>
    </location>
</feature>
<accession>A0A1U9KG31</accession>
<dbReference type="GO" id="GO:0050074">
    <property type="term" value="F:malate-CoA ligase activity"/>
    <property type="evidence" value="ECO:0007669"/>
    <property type="project" value="UniProtKB-EC"/>
</dbReference>
<evidence type="ECO:0000256" key="1">
    <source>
        <dbReference type="ARBA" id="ARBA00009182"/>
    </source>
</evidence>
<dbReference type="PROSITE" id="PS01217">
    <property type="entry name" value="SUCCINYL_COA_LIG_3"/>
    <property type="match status" value="1"/>
</dbReference>
<comment type="cofactor">
    <cofactor evidence="10">
        <name>Mg(2+)</name>
        <dbReference type="ChEBI" id="CHEBI:18420"/>
    </cofactor>
    <text evidence="10">Binds 1 Mg(2+) ion per subunit.</text>
</comment>
<dbReference type="Pfam" id="PF08442">
    <property type="entry name" value="ATP-grasp_2"/>
    <property type="match status" value="1"/>
</dbReference>
<dbReference type="UniPathway" id="UPA00223">
    <property type="reaction ID" value="UER00999"/>
</dbReference>
<dbReference type="Gene3D" id="3.30.470.20">
    <property type="entry name" value="ATP-grasp fold, B domain"/>
    <property type="match status" value="1"/>
</dbReference>
<feature type="binding site" evidence="10">
    <location>
        <position position="107"/>
    </location>
    <ligand>
        <name>ATP</name>
        <dbReference type="ChEBI" id="CHEBI:30616"/>
    </ligand>
</feature>
<comment type="catalytic activity">
    <reaction evidence="8">
        <text>(S)-malate + ATP + CoA = (S)-malyl-CoA + ADP + phosphate</text>
        <dbReference type="Rhea" id="RHEA:26193"/>
        <dbReference type="ChEBI" id="CHEBI:15589"/>
        <dbReference type="ChEBI" id="CHEBI:30616"/>
        <dbReference type="ChEBI" id="CHEBI:43474"/>
        <dbReference type="ChEBI" id="CHEBI:57287"/>
        <dbReference type="ChEBI" id="CHEBI:57317"/>
        <dbReference type="ChEBI" id="CHEBI:456216"/>
        <dbReference type="EC" id="6.2.1.9"/>
    </reaction>
</comment>
<dbReference type="GO" id="GO:0005524">
    <property type="term" value="F:ATP binding"/>
    <property type="evidence" value="ECO:0007669"/>
    <property type="project" value="UniProtKB-UniRule"/>
</dbReference>
<protein>
    <recommendedName>
        <fullName evidence="10">Succinate--CoA ligase [ADP-forming] subunit beta</fullName>
        <ecNumber evidence="10">6.2.1.5</ecNumber>
    </recommendedName>
    <alternativeName>
        <fullName evidence="10">Succinyl-CoA synthetase subunit beta</fullName>
        <shortName evidence="10">SCS-beta</shortName>
    </alternativeName>
</protein>
<dbReference type="InterPro" id="IPR016102">
    <property type="entry name" value="Succinyl-CoA_synth-like"/>
</dbReference>
<feature type="binding site" evidence="10">
    <location>
        <position position="46"/>
    </location>
    <ligand>
        <name>ATP</name>
        <dbReference type="ChEBI" id="CHEBI:30616"/>
    </ligand>
</feature>
<evidence type="ECO:0000256" key="3">
    <source>
        <dbReference type="ARBA" id="ARBA00022598"/>
    </source>
</evidence>
<keyword evidence="6 10" id="KW-0067">ATP-binding</keyword>
<evidence type="ECO:0000256" key="2">
    <source>
        <dbReference type="ARBA" id="ARBA00022532"/>
    </source>
</evidence>
<dbReference type="NCBIfam" id="NF001913">
    <property type="entry name" value="PRK00696.1"/>
    <property type="match status" value="1"/>
</dbReference>
<keyword evidence="2 10" id="KW-0816">Tricarboxylic acid cycle</keyword>
<dbReference type="STRING" id="435.A0U92_08205"/>
<keyword evidence="5 10" id="KW-0547">Nucleotide-binding</keyword>
<dbReference type="GO" id="GO:0042709">
    <property type="term" value="C:succinate-CoA ligase complex"/>
    <property type="evidence" value="ECO:0007669"/>
    <property type="project" value="TreeGrafter"/>
</dbReference>
<comment type="function">
    <text evidence="10">Succinyl-CoA synthetase functions in the citric acid cycle (TCA), coupling the hydrolysis of succinyl-CoA to the synthesis of either ATP or GTP and thus represents the only step of substrate-level phosphorylation in the TCA. The beta subunit provides nucleotide specificity of the enzyme and binds the substrate succinate, while the binding sites for coenzyme A and phosphate are found in the alpha subunit.</text>
</comment>
<dbReference type="Gene3D" id="3.30.1490.20">
    <property type="entry name" value="ATP-grasp fold, A domain"/>
    <property type="match status" value="1"/>
</dbReference>
<feature type="binding site" evidence="10">
    <location>
        <position position="115"/>
    </location>
    <ligand>
        <name>ATP</name>
        <dbReference type="ChEBI" id="CHEBI:30616"/>
    </ligand>
</feature>
<organism evidence="12 13">
    <name type="scientific">Acetobacter aceti</name>
    <dbReference type="NCBI Taxonomy" id="435"/>
    <lineage>
        <taxon>Bacteria</taxon>
        <taxon>Pseudomonadati</taxon>
        <taxon>Pseudomonadota</taxon>
        <taxon>Alphaproteobacteria</taxon>
        <taxon>Acetobacterales</taxon>
        <taxon>Acetobacteraceae</taxon>
        <taxon>Acetobacter</taxon>
        <taxon>Acetobacter subgen. Acetobacter</taxon>
    </lineage>
</organism>
<keyword evidence="3 10" id="KW-0436">Ligase</keyword>
<dbReference type="InterPro" id="IPR013815">
    <property type="entry name" value="ATP_grasp_subdomain_1"/>
</dbReference>
<dbReference type="RefSeq" id="WP_077812804.1">
    <property type="nucleotide sequence ID" value="NZ_CP014692.1"/>
</dbReference>
<dbReference type="InterPro" id="IPR011761">
    <property type="entry name" value="ATP-grasp"/>
</dbReference>